<dbReference type="FunFam" id="3.30.1360.40:FF:000001">
    <property type="entry name" value="Ribosome-recycling factor"/>
    <property type="match status" value="1"/>
</dbReference>
<evidence type="ECO:0000256" key="2">
    <source>
        <dbReference type="ARBA" id="ARBA00005912"/>
    </source>
</evidence>
<feature type="domain" description="Ribosome recycling factor" evidence="6">
    <location>
        <begin position="27"/>
        <end position="190"/>
    </location>
</feature>
<dbReference type="NCBIfam" id="TIGR00496">
    <property type="entry name" value="frr"/>
    <property type="match status" value="1"/>
</dbReference>
<keyword evidence="3" id="KW-0963">Cytoplasm</keyword>
<evidence type="ECO:0000256" key="4">
    <source>
        <dbReference type="ARBA" id="ARBA00022917"/>
    </source>
</evidence>
<dbReference type="CDD" id="cd00520">
    <property type="entry name" value="RRF"/>
    <property type="match status" value="1"/>
</dbReference>
<dbReference type="FunFam" id="1.10.132.20:FF:000001">
    <property type="entry name" value="Ribosome-recycling factor"/>
    <property type="match status" value="1"/>
</dbReference>
<dbReference type="HAMAP" id="MF_00040">
    <property type="entry name" value="RRF"/>
    <property type="match status" value="1"/>
</dbReference>
<accession>A0A6J6RL56</accession>
<protein>
    <submittedName>
        <fullName evidence="7">Unannotated protein</fullName>
    </submittedName>
</protein>
<proteinExistence type="inferred from homology"/>
<dbReference type="SUPFAM" id="SSF55194">
    <property type="entry name" value="Ribosome recycling factor, RRF"/>
    <property type="match status" value="1"/>
</dbReference>
<feature type="coiled-coil region" evidence="5">
    <location>
        <begin position="132"/>
        <end position="166"/>
    </location>
</feature>
<comment type="subcellular location">
    <subcellularLocation>
        <location evidence="1">Cytoplasm</location>
    </subcellularLocation>
</comment>
<dbReference type="Pfam" id="PF01765">
    <property type="entry name" value="RRF"/>
    <property type="match status" value="1"/>
</dbReference>
<evidence type="ECO:0000259" key="6">
    <source>
        <dbReference type="Pfam" id="PF01765"/>
    </source>
</evidence>
<dbReference type="GO" id="GO:0043023">
    <property type="term" value="F:ribosomal large subunit binding"/>
    <property type="evidence" value="ECO:0007669"/>
    <property type="project" value="TreeGrafter"/>
</dbReference>
<evidence type="ECO:0000256" key="5">
    <source>
        <dbReference type="SAM" id="Coils"/>
    </source>
</evidence>
<organism evidence="7">
    <name type="scientific">freshwater metagenome</name>
    <dbReference type="NCBI Taxonomy" id="449393"/>
    <lineage>
        <taxon>unclassified sequences</taxon>
        <taxon>metagenomes</taxon>
        <taxon>ecological metagenomes</taxon>
    </lineage>
</organism>
<dbReference type="Gene3D" id="3.30.1360.40">
    <property type="match status" value="1"/>
</dbReference>
<dbReference type="PANTHER" id="PTHR20982">
    <property type="entry name" value="RIBOSOME RECYCLING FACTOR"/>
    <property type="match status" value="1"/>
</dbReference>
<dbReference type="Gene3D" id="1.10.132.20">
    <property type="entry name" value="Ribosome-recycling factor"/>
    <property type="match status" value="1"/>
</dbReference>
<dbReference type="InterPro" id="IPR023584">
    <property type="entry name" value="Ribosome_recyc_fac_dom"/>
</dbReference>
<dbReference type="GO" id="GO:0006412">
    <property type="term" value="P:translation"/>
    <property type="evidence" value="ECO:0007669"/>
    <property type="project" value="UniProtKB-KW"/>
</dbReference>
<dbReference type="InterPro" id="IPR036191">
    <property type="entry name" value="RRF_sf"/>
</dbReference>
<evidence type="ECO:0000256" key="3">
    <source>
        <dbReference type="ARBA" id="ARBA00022490"/>
    </source>
</evidence>
<name>A0A6J6RL56_9ZZZZ</name>
<dbReference type="PANTHER" id="PTHR20982:SF3">
    <property type="entry name" value="MITOCHONDRIAL RIBOSOME RECYCLING FACTOR PSEUDO 1"/>
    <property type="match status" value="1"/>
</dbReference>
<sequence>MSNSGDEMRDLVILECQDNMSKAIDHLKGEFASVRTGRANPVLVEKLRVEYFGSEVPLQQLAGVSVPEARLLVISPYDKSSIAAIEKAIQSSDLGINPNNDGNLIRLSFPQLTEERRKELVKVVKNRAEEGRVALRNIRRQARQDLEALEKSGDLSKDDLARAEKDLDGATKAVVGEVDSLLAHKETELLEV</sequence>
<evidence type="ECO:0000256" key="1">
    <source>
        <dbReference type="ARBA" id="ARBA00004496"/>
    </source>
</evidence>
<dbReference type="InterPro" id="IPR002661">
    <property type="entry name" value="Ribosome_recyc_fac"/>
</dbReference>
<gene>
    <name evidence="7" type="ORF">UFOPK2683_00796</name>
</gene>
<comment type="similarity">
    <text evidence="2">Belongs to the RRF family.</text>
</comment>
<evidence type="ECO:0000313" key="7">
    <source>
        <dbReference type="EMBL" id="CAB4723288.1"/>
    </source>
</evidence>
<keyword evidence="5" id="KW-0175">Coiled coil</keyword>
<dbReference type="AlphaFoldDB" id="A0A6J6RL56"/>
<reference evidence="7" key="1">
    <citation type="submission" date="2020-05" db="EMBL/GenBank/DDBJ databases">
        <authorList>
            <person name="Chiriac C."/>
            <person name="Salcher M."/>
            <person name="Ghai R."/>
            <person name="Kavagutti S V."/>
        </authorList>
    </citation>
    <scope>NUCLEOTIDE SEQUENCE</scope>
</reference>
<dbReference type="GO" id="GO:0005737">
    <property type="term" value="C:cytoplasm"/>
    <property type="evidence" value="ECO:0007669"/>
    <property type="project" value="UniProtKB-SubCell"/>
</dbReference>
<dbReference type="EMBL" id="CAEZYK010000037">
    <property type="protein sequence ID" value="CAB4723288.1"/>
    <property type="molecule type" value="Genomic_DNA"/>
</dbReference>
<keyword evidence="4" id="KW-0648">Protein biosynthesis</keyword>